<dbReference type="InterPro" id="IPR015421">
    <property type="entry name" value="PyrdxlP-dep_Trfase_major"/>
</dbReference>
<dbReference type="InterPro" id="IPR015422">
    <property type="entry name" value="PyrdxlP-dep_Trfase_small"/>
</dbReference>
<keyword evidence="4 5" id="KW-0663">Pyridoxal phosphate</keyword>
<dbReference type="Proteomes" id="UP001596107">
    <property type="component" value="Unassembled WGS sequence"/>
</dbReference>
<dbReference type="CDD" id="cd00610">
    <property type="entry name" value="OAT_like"/>
    <property type="match status" value="1"/>
</dbReference>
<comment type="caution">
    <text evidence="6">The sequence shown here is derived from an EMBL/GenBank/DDBJ whole genome shotgun (WGS) entry which is preliminary data.</text>
</comment>
<evidence type="ECO:0000256" key="4">
    <source>
        <dbReference type="ARBA" id="ARBA00022898"/>
    </source>
</evidence>
<dbReference type="PANTHER" id="PTHR42684:SF1">
    <property type="entry name" value="BETA-ALANINE--PYRUVATE AMINOTRANSFERASE"/>
    <property type="match status" value="1"/>
</dbReference>
<gene>
    <name evidence="6" type="ORF">ACFPOD_10695</name>
</gene>
<dbReference type="PANTHER" id="PTHR42684">
    <property type="entry name" value="ADENOSYLMETHIONINE-8-AMINO-7-OXONONANOATE AMINOTRANSFERASE"/>
    <property type="match status" value="1"/>
</dbReference>
<proteinExistence type="inferred from homology"/>
<evidence type="ECO:0000313" key="7">
    <source>
        <dbReference type="Proteomes" id="UP001596107"/>
    </source>
</evidence>
<evidence type="ECO:0000313" key="6">
    <source>
        <dbReference type="EMBL" id="MFC5585582.1"/>
    </source>
</evidence>
<evidence type="ECO:0000256" key="2">
    <source>
        <dbReference type="ARBA" id="ARBA00022576"/>
    </source>
</evidence>
<evidence type="ECO:0000256" key="1">
    <source>
        <dbReference type="ARBA" id="ARBA00001933"/>
    </source>
</evidence>
<keyword evidence="7" id="KW-1185">Reference proteome</keyword>
<keyword evidence="3" id="KW-0808">Transferase</keyword>
<dbReference type="SUPFAM" id="SSF53383">
    <property type="entry name" value="PLP-dependent transferases"/>
    <property type="match status" value="1"/>
</dbReference>
<reference evidence="7" key="1">
    <citation type="journal article" date="2019" name="Int. J. Syst. Evol. Microbiol.">
        <title>The Global Catalogue of Microorganisms (GCM) 10K type strain sequencing project: providing services to taxonomists for standard genome sequencing and annotation.</title>
        <authorList>
            <consortium name="The Broad Institute Genomics Platform"/>
            <consortium name="The Broad Institute Genome Sequencing Center for Infectious Disease"/>
            <person name="Wu L."/>
            <person name="Ma J."/>
        </authorList>
    </citation>
    <scope>NUCLEOTIDE SEQUENCE [LARGE SCALE GENOMIC DNA]</scope>
    <source>
        <strain evidence="7">JCM 3366</strain>
    </source>
</reference>
<dbReference type="PIRSF" id="PIRSF000521">
    <property type="entry name" value="Transaminase_4ab_Lys_Orn"/>
    <property type="match status" value="1"/>
</dbReference>
<dbReference type="GO" id="GO:0008483">
    <property type="term" value="F:transaminase activity"/>
    <property type="evidence" value="ECO:0007669"/>
    <property type="project" value="UniProtKB-KW"/>
</dbReference>
<dbReference type="InterPro" id="IPR005814">
    <property type="entry name" value="Aminotrans_3"/>
</dbReference>
<dbReference type="EMBL" id="JBHSNB010000002">
    <property type="protein sequence ID" value="MFC5585582.1"/>
    <property type="molecule type" value="Genomic_DNA"/>
</dbReference>
<protein>
    <submittedName>
        <fullName evidence="6">Aspartate aminotransferase family protein</fullName>
    </submittedName>
</protein>
<comment type="similarity">
    <text evidence="5">Belongs to the class-III pyridoxal-phosphate-dependent aminotransferase family.</text>
</comment>
<organism evidence="6 7">
    <name type="scientific">Nitratireductor kimnyeongensis</name>
    <dbReference type="NCBI Taxonomy" id="430679"/>
    <lineage>
        <taxon>Bacteria</taxon>
        <taxon>Pseudomonadati</taxon>
        <taxon>Pseudomonadota</taxon>
        <taxon>Alphaproteobacteria</taxon>
        <taxon>Hyphomicrobiales</taxon>
        <taxon>Phyllobacteriaceae</taxon>
        <taxon>Nitratireductor</taxon>
    </lineage>
</organism>
<sequence length="442" mass="48132">MLDRLNKRPNDLSAFWMPFTANRQFKETPRMLVAAKDMHFTAEDGRKIMDGTAGLWCVNAGHCRPKITEAIQQQAAQLDYAPAFQMGHPIAFEFANRLAAIAPEGMDHVFFTNSGSESVDTALKIALAYHRAKGDGSRFRLIGRERGYHGVNFGGISVGGIVANRKMFGTLLTGVDHMPHTHLPGQNAFTRGEPEHGGDLADELERIVTLHDASTVAAVIVEPVAGSTGVLIPPKGYLKRLREICDKHGILLIFDEVITGFGRLGAPFAADYFGVVPDIMTTAKGVTNGVIPMGAVFVKKEIHDAFMNGPEHLIEFFHGYTYSGNPIACAAGLATLDTYQEEGLLTRASELADHWADALHSLKGEPHVTDIRNIGLVGAVELEGIPGEPTKRAFSAFLKAYERGFLIRTTGDIIALSPPLIISKGQIDELIDNLRDVLRLID</sequence>
<keyword evidence="2 6" id="KW-0032">Aminotransferase</keyword>
<evidence type="ECO:0000256" key="5">
    <source>
        <dbReference type="RuleBase" id="RU003560"/>
    </source>
</evidence>
<dbReference type="InterPro" id="IPR049704">
    <property type="entry name" value="Aminotrans_3_PPA_site"/>
</dbReference>
<comment type="cofactor">
    <cofactor evidence="1">
        <name>pyridoxal 5'-phosphate</name>
        <dbReference type="ChEBI" id="CHEBI:597326"/>
    </cofactor>
</comment>
<dbReference type="Pfam" id="PF00202">
    <property type="entry name" value="Aminotran_3"/>
    <property type="match status" value="1"/>
</dbReference>
<dbReference type="Gene3D" id="3.90.1150.10">
    <property type="entry name" value="Aspartate Aminotransferase, domain 1"/>
    <property type="match status" value="1"/>
</dbReference>
<dbReference type="InterPro" id="IPR015424">
    <property type="entry name" value="PyrdxlP-dep_Trfase"/>
</dbReference>
<dbReference type="PROSITE" id="PS00600">
    <property type="entry name" value="AA_TRANSFER_CLASS_3"/>
    <property type="match status" value="1"/>
</dbReference>
<evidence type="ECO:0000256" key="3">
    <source>
        <dbReference type="ARBA" id="ARBA00022679"/>
    </source>
</evidence>
<dbReference type="RefSeq" id="WP_223021121.1">
    <property type="nucleotide sequence ID" value="NZ_CP078143.1"/>
</dbReference>
<accession>A0ABW0T8M7</accession>
<name>A0ABW0T8M7_9HYPH</name>
<dbReference type="Gene3D" id="3.40.640.10">
    <property type="entry name" value="Type I PLP-dependent aspartate aminotransferase-like (Major domain)"/>
    <property type="match status" value="1"/>
</dbReference>